<protein>
    <recommendedName>
        <fullName evidence="9">Ammonium transporter AmtB-like domain-containing protein</fullName>
    </recommendedName>
</protein>
<keyword evidence="6 8" id="KW-0472">Membrane</keyword>
<comment type="similarity">
    <text evidence="2">Belongs to the ammonia transporter channel (TC 1.A.11.2) family.</text>
</comment>
<dbReference type="SUPFAM" id="SSF111352">
    <property type="entry name" value="Ammonium transporter"/>
    <property type="match status" value="1"/>
</dbReference>
<gene>
    <name evidence="10" type="ORF">LCGC14_3099050</name>
</gene>
<evidence type="ECO:0000256" key="6">
    <source>
        <dbReference type="ARBA" id="ARBA00023136"/>
    </source>
</evidence>
<reference evidence="10" key="1">
    <citation type="journal article" date="2015" name="Nature">
        <title>Complex archaea that bridge the gap between prokaryotes and eukaryotes.</title>
        <authorList>
            <person name="Spang A."/>
            <person name="Saw J.H."/>
            <person name="Jorgensen S.L."/>
            <person name="Zaremba-Niedzwiedzka K."/>
            <person name="Martijn J."/>
            <person name="Lind A.E."/>
            <person name="van Eijk R."/>
            <person name="Schleper C."/>
            <person name="Guy L."/>
            <person name="Ettema T.J."/>
        </authorList>
    </citation>
    <scope>NUCLEOTIDE SEQUENCE</scope>
</reference>
<feature type="non-terminal residue" evidence="10">
    <location>
        <position position="1"/>
    </location>
</feature>
<sequence>WKLGYDDSLDVVGVHLVGGTLGVLGAGLLAQKAVNAAGDNGLFFGNPTFFGIQVFAVVVTFVYAFIVSALLLKIIDRVIGLRISEEEEEIGLDLSQHSEAGYALYE</sequence>
<keyword evidence="7" id="KW-0924">Ammonia transport</keyword>
<dbReference type="Gene3D" id="1.10.3430.10">
    <property type="entry name" value="Ammonium transporter AmtB like domains"/>
    <property type="match status" value="1"/>
</dbReference>
<organism evidence="10">
    <name type="scientific">marine sediment metagenome</name>
    <dbReference type="NCBI Taxonomy" id="412755"/>
    <lineage>
        <taxon>unclassified sequences</taxon>
        <taxon>metagenomes</taxon>
        <taxon>ecological metagenomes</taxon>
    </lineage>
</organism>
<keyword evidence="4 8" id="KW-0812">Transmembrane</keyword>
<evidence type="ECO:0000256" key="2">
    <source>
        <dbReference type="ARBA" id="ARBA00005887"/>
    </source>
</evidence>
<keyword evidence="5 8" id="KW-1133">Transmembrane helix</keyword>
<keyword evidence="3" id="KW-0813">Transport</keyword>
<dbReference type="GO" id="GO:0005886">
    <property type="term" value="C:plasma membrane"/>
    <property type="evidence" value="ECO:0007669"/>
    <property type="project" value="TreeGrafter"/>
</dbReference>
<evidence type="ECO:0000259" key="9">
    <source>
        <dbReference type="Pfam" id="PF00909"/>
    </source>
</evidence>
<name>A0A0F8WX50_9ZZZZ</name>
<accession>A0A0F8WX50</accession>
<dbReference type="PANTHER" id="PTHR43029">
    <property type="entry name" value="AMMONIUM TRANSPORTER MEP2"/>
    <property type="match status" value="1"/>
</dbReference>
<evidence type="ECO:0000256" key="3">
    <source>
        <dbReference type="ARBA" id="ARBA00022448"/>
    </source>
</evidence>
<evidence type="ECO:0000256" key="7">
    <source>
        <dbReference type="ARBA" id="ARBA00023177"/>
    </source>
</evidence>
<feature type="domain" description="Ammonium transporter AmtB-like" evidence="9">
    <location>
        <begin position="2"/>
        <end position="102"/>
    </location>
</feature>
<dbReference type="InterPro" id="IPR029020">
    <property type="entry name" value="Ammonium/urea_transptr"/>
</dbReference>
<evidence type="ECO:0000256" key="4">
    <source>
        <dbReference type="ARBA" id="ARBA00022692"/>
    </source>
</evidence>
<evidence type="ECO:0000256" key="1">
    <source>
        <dbReference type="ARBA" id="ARBA00004141"/>
    </source>
</evidence>
<evidence type="ECO:0000313" key="10">
    <source>
        <dbReference type="EMBL" id="KKK53010.1"/>
    </source>
</evidence>
<feature type="transmembrane region" description="Helical" evidence="8">
    <location>
        <begin position="50"/>
        <end position="72"/>
    </location>
</feature>
<evidence type="ECO:0000256" key="5">
    <source>
        <dbReference type="ARBA" id="ARBA00022989"/>
    </source>
</evidence>
<evidence type="ECO:0000256" key="8">
    <source>
        <dbReference type="SAM" id="Phobius"/>
    </source>
</evidence>
<dbReference type="InterPro" id="IPR024041">
    <property type="entry name" value="NH4_transpt_AmtB-like_dom"/>
</dbReference>
<dbReference type="Pfam" id="PF00909">
    <property type="entry name" value="Ammonium_transp"/>
    <property type="match status" value="1"/>
</dbReference>
<comment type="subcellular location">
    <subcellularLocation>
        <location evidence="1">Membrane</location>
        <topology evidence="1">Multi-pass membrane protein</topology>
    </subcellularLocation>
</comment>
<feature type="transmembrane region" description="Helical" evidence="8">
    <location>
        <begin position="12"/>
        <end position="30"/>
    </location>
</feature>
<dbReference type="EMBL" id="LAZR01066722">
    <property type="protein sequence ID" value="KKK53010.1"/>
    <property type="molecule type" value="Genomic_DNA"/>
</dbReference>
<dbReference type="InterPro" id="IPR001905">
    <property type="entry name" value="Ammonium_transpt"/>
</dbReference>
<dbReference type="PANTHER" id="PTHR43029:SF10">
    <property type="entry name" value="AMMONIUM TRANSPORTER MEP2"/>
    <property type="match status" value="1"/>
</dbReference>
<proteinExistence type="inferred from homology"/>
<comment type="caution">
    <text evidence="10">The sequence shown here is derived from an EMBL/GenBank/DDBJ whole genome shotgun (WGS) entry which is preliminary data.</text>
</comment>
<dbReference type="GO" id="GO:0008519">
    <property type="term" value="F:ammonium channel activity"/>
    <property type="evidence" value="ECO:0007669"/>
    <property type="project" value="InterPro"/>
</dbReference>
<dbReference type="AlphaFoldDB" id="A0A0F8WX50"/>